<feature type="compositionally biased region" description="Basic residues" evidence="1">
    <location>
        <begin position="28"/>
        <end position="37"/>
    </location>
</feature>
<feature type="compositionally biased region" description="Low complexity" evidence="1">
    <location>
        <begin position="53"/>
        <end position="67"/>
    </location>
</feature>
<reference evidence="2" key="1">
    <citation type="journal article" name="BMC Genomics">
        <title>Long-read sequencing and de novo genome assembly of marine medaka (Oryzias melastigma).</title>
        <authorList>
            <person name="Liang P."/>
            <person name="Saqib H.S.A."/>
            <person name="Ni X."/>
            <person name="Shen Y."/>
        </authorList>
    </citation>
    <scope>NUCLEOTIDE SEQUENCE</scope>
    <source>
        <strain evidence="2">Bigg-433</strain>
    </source>
</reference>
<accession>A0A834BY91</accession>
<dbReference type="AlphaFoldDB" id="A0A834BY91"/>
<name>A0A834BY91_ORYME</name>
<comment type="caution">
    <text evidence="2">The sequence shown here is derived from an EMBL/GenBank/DDBJ whole genome shotgun (WGS) entry which is preliminary data.</text>
</comment>
<organism evidence="2 3">
    <name type="scientific">Oryzias melastigma</name>
    <name type="common">Marine medaka</name>
    <dbReference type="NCBI Taxonomy" id="30732"/>
    <lineage>
        <taxon>Eukaryota</taxon>
        <taxon>Metazoa</taxon>
        <taxon>Chordata</taxon>
        <taxon>Craniata</taxon>
        <taxon>Vertebrata</taxon>
        <taxon>Euteleostomi</taxon>
        <taxon>Actinopterygii</taxon>
        <taxon>Neopterygii</taxon>
        <taxon>Teleostei</taxon>
        <taxon>Neoteleostei</taxon>
        <taxon>Acanthomorphata</taxon>
        <taxon>Ovalentaria</taxon>
        <taxon>Atherinomorphae</taxon>
        <taxon>Beloniformes</taxon>
        <taxon>Adrianichthyidae</taxon>
        <taxon>Oryziinae</taxon>
        <taxon>Oryzias</taxon>
    </lineage>
</organism>
<sequence length="89" mass="9923">MLLPQRSPRPSPLRPEHRSKRRGDSRARSGGRQRGARQQRLAESVRPSVCRSRGALPGRGLRGGCAAVRDGPPPRTPQRHEHAKRTPPR</sequence>
<evidence type="ECO:0000313" key="3">
    <source>
        <dbReference type="Proteomes" id="UP000646548"/>
    </source>
</evidence>
<feature type="region of interest" description="Disordered" evidence="1">
    <location>
        <begin position="1"/>
        <end position="89"/>
    </location>
</feature>
<evidence type="ECO:0000256" key="1">
    <source>
        <dbReference type="SAM" id="MobiDB-lite"/>
    </source>
</evidence>
<protein>
    <submittedName>
        <fullName evidence="2">Uncharacterized protein</fullName>
    </submittedName>
</protein>
<dbReference type="Proteomes" id="UP000646548">
    <property type="component" value="Unassembled WGS sequence"/>
</dbReference>
<proteinExistence type="predicted"/>
<dbReference type="EMBL" id="WKFB01000585">
    <property type="protein sequence ID" value="KAF6719599.1"/>
    <property type="molecule type" value="Genomic_DNA"/>
</dbReference>
<evidence type="ECO:0000313" key="2">
    <source>
        <dbReference type="EMBL" id="KAF6719599.1"/>
    </source>
</evidence>
<gene>
    <name evidence="2" type="ORF">FQA47_016527</name>
</gene>